<proteinExistence type="predicted"/>
<evidence type="ECO:0000313" key="2">
    <source>
        <dbReference type="Proteomes" id="UP000805193"/>
    </source>
</evidence>
<reference evidence="1 2" key="1">
    <citation type="journal article" date="2020" name="Cell">
        <title>Large-Scale Comparative Analyses of Tick Genomes Elucidate Their Genetic Diversity and Vector Capacities.</title>
        <authorList>
            <consortium name="Tick Genome and Microbiome Consortium (TIGMIC)"/>
            <person name="Jia N."/>
            <person name="Wang J."/>
            <person name="Shi W."/>
            <person name="Du L."/>
            <person name="Sun Y."/>
            <person name="Zhan W."/>
            <person name="Jiang J.F."/>
            <person name="Wang Q."/>
            <person name="Zhang B."/>
            <person name="Ji P."/>
            <person name="Bell-Sakyi L."/>
            <person name="Cui X.M."/>
            <person name="Yuan T.T."/>
            <person name="Jiang B.G."/>
            <person name="Yang W.F."/>
            <person name="Lam T.T."/>
            <person name="Chang Q.C."/>
            <person name="Ding S.J."/>
            <person name="Wang X.J."/>
            <person name="Zhu J.G."/>
            <person name="Ruan X.D."/>
            <person name="Zhao L."/>
            <person name="Wei J.T."/>
            <person name="Ye R.Z."/>
            <person name="Que T.C."/>
            <person name="Du C.H."/>
            <person name="Zhou Y.H."/>
            <person name="Cheng J.X."/>
            <person name="Dai P.F."/>
            <person name="Guo W.B."/>
            <person name="Han X.H."/>
            <person name="Huang E.J."/>
            <person name="Li L.F."/>
            <person name="Wei W."/>
            <person name="Gao Y.C."/>
            <person name="Liu J.Z."/>
            <person name="Shao H.Z."/>
            <person name="Wang X."/>
            <person name="Wang C.C."/>
            <person name="Yang T.C."/>
            <person name="Huo Q.B."/>
            <person name="Li W."/>
            <person name="Chen H.Y."/>
            <person name="Chen S.E."/>
            <person name="Zhou L.G."/>
            <person name="Ni X.B."/>
            <person name="Tian J.H."/>
            <person name="Sheng Y."/>
            <person name="Liu T."/>
            <person name="Pan Y.S."/>
            <person name="Xia L.Y."/>
            <person name="Li J."/>
            <person name="Zhao F."/>
            <person name="Cao W.C."/>
        </authorList>
    </citation>
    <scope>NUCLEOTIDE SEQUENCE [LARGE SCALE GENOMIC DNA]</scope>
    <source>
        <strain evidence="1">Iper-2018</strain>
    </source>
</reference>
<dbReference type="EMBL" id="JABSTQ010006059">
    <property type="protein sequence ID" value="KAG0438010.1"/>
    <property type="molecule type" value="Genomic_DNA"/>
</dbReference>
<evidence type="ECO:0000313" key="1">
    <source>
        <dbReference type="EMBL" id="KAG0438010.1"/>
    </source>
</evidence>
<sequence>MEAVVEEKEIDGITDERWSYAQLLELSSRVAAGLQKLGFKPGQLAGLHCDATPNIVFAFYGTVLSGGSMVFAKSSLTERELTYQFGDSRPSLVFCDEANADKTKFACATISSVETLVIFGERENMVSFAMLKNTPLCELRSVPKGDPKQLSALIYSSGTTGFPKGVMLSSKNMVANACIISDPRYRSFDGNDTVLGTAPLTHVSGLTMFNASIAVGACMVLLPGSEPSITLPAIDKYKATVMFQFPTYIQKLVKSPLLEKYDVSSVRILYFGGSSMPSVVVRAVRTKLNIKALKQGYGLTETCGTISLTPSNSEDTESIGKPLSTIHMKVVDVNTGMKLGPREHGEIRVKGPTCVSGYFNKPEATAKLYDSEGFLHTGDVGYYTEEGMFYVVDRIKEMIKCMDQQVAPAELEDLLLKHEDVREVAVAGVPHPEYGEAARAFVVLSNGHSGSEVLKTRLFKLVADQSAPHTHLHGGLEFVSSIPKSETGKNLRRALRDAFVKKHVQGRI</sequence>
<gene>
    <name evidence="1" type="ORF">HPB47_017188</name>
</gene>
<keyword evidence="2" id="KW-1185">Reference proteome</keyword>
<accession>A0AC60QQZ2</accession>
<organism evidence="1 2">
    <name type="scientific">Ixodes persulcatus</name>
    <name type="common">Taiga tick</name>
    <dbReference type="NCBI Taxonomy" id="34615"/>
    <lineage>
        <taxon>Eukaryota</taxon>
        <taxon>Metazoa</taxon>
        <taxon>Ecdysozoa</taxon>
        <taxon>Arthropoda</taxon>
        <taxon>Chelicerata</taxon>
        <taxon>Arachnida</taxon>
        <taxon>Acari</taxon>
        <taxon>Parasitiformes</taxon>
        <taxon>Ixodida</taxon>
        <taxon>Ixodoidea</taxon>
        <taxon>Ixodidae</taxon>
        <taxon>Ixodinae</taxon>
        <taxon>Ixodes</taxon>
    </lineage>
</organism>
<name>A0AC60QQZ2_IXOPE</name>
<dbReference type="Proteomes" id="UP000805193">
    <property type="component" value="Unassembled WGS sequence"/>
</dbReference>
<comment type="caution">
    <text evidence="1">The sequence shown here is derived from an EMBL/GenBank/DDBJ whole genome shotgun (WGS) entry which is preliminary data.</text>
</comment>
<protein>
    <submittedName>
        <fullName evidence="1">Uncharacterized protein</fullName>
    </submittedName>
</protein>